<protein>
    <recommendedName>
        <fullName evidence="4">Lipoprotein</fullName>
    </recommendedName>
</protein>
<proteinExistence type="predicted"/>
<name>A0A839HV89_9BURK</name>
<evidence type="ECO:0000313" key="2">
    <source>
        <dbReference type="EMBL" id="MBB1162344.1"/>
    </source>
</evidence>
<dbReference type="Proteomes" id="UP000586093">
    <property type="component" value="Unassembled WGS sequence"/>
</dbReference>
<evidence type="ECO:0008006" key="4">
    <source>
        <dbReference type="Google" id="ProtNLM"/>
    </source>
</evidence>
<evidence type="ECO:0000313" key="3">
    <source>
        <dbReference type="Proteomes" id="UP000586093"/>
    </source>
</evidence>
<evidence type="ECO:0000256" key="1">
    <source>
        <dbReference type="SAM" id="MobiDB-lite"/>
    </source>
</evidence>
<dbReference type="AlphaFoldDB" id="A0A839HV89"/>
<comment type="caution">
    <text evidence="2">The sequence shown here is derived from an EMBL/GenBank/DDBJ whole genome shotgun (WGS) entry which is preliminary data.</text>
</comment>
<dbReference type="EMBL" id="JACIVI010000003">
    <property type="protein sequence ID" value="MBB1162344.1"/>
    <property type="molecule type" value="Genomic_DNA"/>
</dbReference>
<reference evidence="2 3" key="1">
    <citation type="submission" date="2020-08" db="EMBL/GenBank/DDBJ databases">
        <title>Aquariorum lacteus gen. nov., sp. nov., a new member of the family Comamonadaceae, isolated from freshwater aquarium.</title>
        <authorList>
            <person name="Chun S.-J."/>
        </authorList>
    </citation>
    <scope>NUCLEOTIDE SEQUENCE [LARGE SCALE GENOMIC DNA]</scope>
    <source>
        <strain evidence="2 3">SJAQ100</strain>
    </source>
</reference>
<feature type="region of interest" description="Disordered" evidence="1">
    <location>
        <begin position="11"/>
        <end position="66"/>
    </location>
</feature>
<accession>A0A839HV89</accession>
<gene>
    <name evidence="2" type="ORF">H4F90_10155</name>
</gene>
<organism evidence="2 3">
    <name type="scientific">Aquariibacter albus</name>
    <dbReference type="NCBI Taxonomy" id="2759899"/>
    <lineage>
        <taxon>Bacteria</taxon>
        <taxon>Pseudomonadati</taxon>
        <taxon>Pseudomonadota</taxon>
        <taxon>Betaproteobacteria</taxon>
        <taxon>Burkholderiales</taxon>
        <taxon>Sphaerotilaceae</taxon>
        <taxon>Aquariibacter</taxon>
    </lineage>
</organism>
<feature type="compositionally biased region" description="Polar residues" evidence="1">
    <location>
        <begin position="47"/>
        <end position="59"/>
    </location>
</feature>
<keyword evidence="3" id="KW-1185">Reference proteome</keyword>
<sequence>MLLGLAACGDRPQELAAGQKRPDAPSWQGEASGFAVPGWQANDRASWEQQIRTRNQRQNEYARIAQ</sequence>